<comment type="caution">
    <text evidence="2">The sequence shown here is derived from an EMBL/GenBank/DDBJ whole genome shotgun (WGS) entry which is preliminary data.</text>
</comment>
<evidence type="ECO:0000256" key="1">
    <source>
        <dbReference type="ARBA" id="ARBA00022679"/>
    </source>
</evidence>
<protein>
    <submittedName>
        <fullName evidence="2">Pleiotropic drug resistance protein</fullName>
    </submittedName>
</protein>
<dbReference type="Gene3D" id="3.40.50.300">
    <property type="entry name" value="P-loop containing nucleotide triphosphate hydrolases"/>
    <property type="match status" value="1"/>
</dbReference>
<dbReference type="Pfam" id="PF00201">
    <property type="entry name" value="UDPGT"/>
    <property type="match status" value="1"/>
</dbReference>
<evidence type="ECO:0000313" key="3">
    <source>
        <dbReference type="Proteomes" id="UP000743370"/>
    </source>
</evidence>
<keyword evidence="1" id="KW-0808">Transferase</keyword>
<dbReference type="SUPFAM" id="SSF52540">
    <property type="entry name" value="P-loop containing nucleoside triphosphate hydrolases"/>
    <property type="match status" value="1"/>
</dbReference>
<dbReference type="SUPFAM" id="SSF53756">
    <property type="entry name" value="UDP-Glycosyltransferase/glycogen phosphorylase"/>
    <property type="match status" value="1"/>
</dbReference>
<dbReference type="EMBL" id="JABFOF010000003">
    <property type="protein sequence ID" value="KAG2403066.1"/>
    <property type="molecule type" value="Genomic_DNA"/>
</dbReference>
<proteinExistence type="predicted"/>
<dbReference type="GO" id="GO:0008194">
    <property type="term" value="F:UDP-glycosyltransferase activity"/>
    <property type="evidence" value="ECO:0007669"/>
    <property type="project" value="InterPro"/>
</dbReference>
<dbReference type="AlphaFoldDB" id="A0A8T0KTL2"/>
<accession>A0A8T0KTL2</accession>
<name>A0A8T0KTL2_PHAAN</name>
<reference evidence="2 3" key="1">
    <citation type="submission" date="2020-05" db="EMBL/GenBank/DDBJ databases">
        <title>Vigna angularis (adzuki bean) Var. LongXiaoDou No. 4 denovo assembly.</title>
        <authorList>
            <person name="Xiang H."/>
        </authorList>
    </citation>
    <scope>NUCLEOTIDE SEQUENCE [LARGE SCALE GENOMIC DNA]</scope>
    <source>
        <tissue evidence="2">Leaf</tissue>
    </source>
</reference>
<dbReference type="InterPro" id="IPR027417">
    <property type="entry name" value="P-loop_NTPase"/>
</dbReference>
<dbReference type="Gene3D" id="3.40.50.2000">
    <property type="entry name" value="Glycogen Phosphorylase B"/>
    <property type="match status" value="1"/>
</dbReference>
<organism evidence="2 3">
    <name type="scientific">Phaseolus angularis</name>
    <name type="common">Azuki bean</name>
    <name type="synonym">Vigna angularis</name>
    <dbReference type="NCBI Taxonomy" id="3914"/>
    <lineage>
        <taxon>Eukaryota</taxon>
        <taxon>Viridiplantae</taxon>
        <taxon>Streptophyta</taxon>
        <taxon>Embryophyta</taxon>
        <taxon>Tracheophyta</taxon>
        <taxon>Spermatophyta</taxon>
        <taxon>Magnoliopsida</taxon>
        <taxon>eudicotyledons</taxon>
        <taxon>Gunneridae</taxon>
        <taxon>Pentapetalae</taxon>
        <taxon>rosids</taxon>
        <taxon>fabids</taxon>
        <taxon>Fabales</taxon>
        <taxon>Fabaceae</taxon>
        <taxon>Papilionoideae</taxon>
        <taxon>50 kb inversion clade</taxon>
        <taxon>NPAAA clade</taxon>
        <taxon>indigoferoid/millettioid clade</taxon>
        <taxon>Phaseoleae</taxon>
        <taxon>Vigna</taxon>
    </lineage>
</organism>
<dbReference type="Proteomes" id="UP000743370">
    <property type="component" value="Unassembled WGS sequence"/>
</dbReference>
<gene>
    <name evidence="2" type="ORF">HKW66_Vig0183510</name>
</gene>
<dbReference type="PANTHER" id="PTHR48040">
    <property type="entry name" value="PLEIOTROPIC DRUG RESISTANCE PROTEIN 1-LIKE ISOFORM X1"/>
    <property type="match status" value="1"/>
</dbReference>
<sequence>MVHACILQSGCGKSFIWVVRPPIGLGINSEFREDKWLPEGFVERVQESGKGLVVRDWAPQLEILWHSAVSVFLSHCGWNSVLESLSQAVPILGWPTAAKQFYNCKLLEKEVGICVEVARGKSCEVKCHDIGEKIALVMEETKKGIAISMRKKVGYVRDVTKDVVKDEVGSSTVWRNNKSSREEDDEEALKWAALEKLPTYNRLRKGLLTTSHGAANEIDVTDLGFQQKANLLERLVKVAEEDNERFLLKFRERLDRVGLDLPTIEVRYEHLNIDAEAFAGSRALSSFINSVTNVIEGFLNLLHIVPSKKKHVTILKDVSGIIKPCRMTLLLGPPSSGKTTLLLALSGKLDESLKDLFGSSSGVTHRPSEQCRIRGRSSGNHLINALLRDFDRFRHRHQGVTRF</sequence>
<dbReference type="InterPro" id="IPR002213">
    <property type="entry name" value="UDP_glucos_trans"/>
</dbReference>
<evidence type="ECO:0000313" key="2">
    <source>
        <dbReference type="EMBL" id="KAG2403066.1"/>
    </source>
</evidence>
<dbReference type="PANTHER" id="PTHR48040:SF20">
    <property type="entry name" value="PLEIOTROPIC DRUG RESISTANCE PROTEIN 1"/>
    <property type="match status" value="1"/>
</dbReference>